<dbReference type="InterPro" id="IPR007110">
    <property type="entry name" value="Ig-like_dom"/>
</dbReference>
<evidence type="ECO:0000313" key="8">
    <source>
        <dbReference type="Ensembl" id="ENSSDUP00000029449.1"/>
    </source>
</evidence>
<dbReference type="InterPro" id="IPR003599">
    <property type="entry name" value="Ig_sub"/>
</dbReference>
<proteinExistence type="predicted"/>
<dbReference type="InterPro" id="IPR053096">
    <property type="entry name" value="CRTAM"/>
</dbReference>
<evidence type="ECO:0000313" key="9">
    <source>
        <dbReference type="Proteomes" id="UP000261420"/>
    </source>
</evidence>
<dbReference type="GO" id="GO:0005886">
    <property type="term" value="C:plasma membrane"/>
    <property type="evidence" value="ECO:0007669"/>
    <property type="project" value="TreeGrafter"/>
</dbReference>
<dbReference type="SUPFAM" id="SSF48726">
    <property type="entry name" value="Immunoglobulin"/>
    <property type="match status" value="2"/>
</dbReference>
<keyword evidence="9" id="KW-1185">Reference proteome</keyword>
<evidence type="ECO:0000256" key="5">
    <source>
        <dbReference type="SAM" id="MobiDB-lite"/>
    </source>
</evidence>
<dbReference type="Proteomes" id="UP000261420">
    <property type="component" value="Unplaced"/>
</dbReference>
<dbReference type="GO" id="GO:0008037">
    <property type="term" value="P:cell recognition"/>
    <property type="evidence" value="ECO:0007669"/>
    <property type="project" value="TreeGrafter"/>
</dbReference>
<feature type="region of interest" description="Disordered" evidence="5">
    <location>
        <begin position="246"/>
        <end position="298"/>
    </location>
</feature>
<dbReference type="GeneTree" id="ENSGT00940000159804"/>
<dbReference type="OMA" id="YGHHTTE"/>
<dbReference type="InterPro" id="IPR036179">
    <property type="entry name" value="Ig-like_dom_sf"/>
</dbReference>
<feature type="signal peptide" evidence="6">
    <location>
        <begin position="1"/>
        <end position="19"/>
    </location>
</feature>
<protein>
    <recommendedName>
        <fullName evidence="7">Ig-like domain-containing protein</fullName>
    </recommendedName>
</protein>
<dbReference type="PROSITE" id="PS50835">
    <property type="entry name" value="IG_LIKE"/>
    <property type="match status" value="1"/>
</dbReference>
<dbReference type="GO" id="GO:0002860">
    <property type="term" value="P:positive regulation of natural killer cell mediated cytotoxicity directed against tumor cell target"/>
    <property type="evidence" value="ECO:0007669"/>
    <property type="project" value="TreeGrafter"/>
</dbReference>
<dbReference type="GO" id="GO:0002355">
    <property type="term" value="P:detection of tumor cell"/>
    <property type="evidence" value="ECO:0007669"/>
    <property type="project" value="TreeGrafter"/>
</dbReference>
<dbReference type="STRING" id="41447.ENSSDUP00000029449"/>
<sequence length="298" mass="33258">MELKLQFIVSVLLIQVSLAQWQRLTVKKGQTLNLSCPLTNAHKTNVDWKNPHGFLMFFNHNKALKDKRYRINKLSVSEFAISISNVTFKDGGNYTCSQYGHHTTEKQVEVTVLGLPKMTVTRHEGMFIIKCTAEANHHPSQISWKLDHGPEILANAQIHHEDKKYITTDMLHVQSVENRVTVKCLVRHPALLSHPLMNFVKIGPKFHRTTTTSSPTTQPQVSKGVLGTTTSWFRHGRTTVYLTTRGVNGASPESSTKLSAVPSNHPFSSNEPKTVTASTRFPVDPVTSTNSHLSASGE</sequence>
<keyword evidence="2" id="KW-0677">Repeat</keyword>
<dbReference type="SMART" id="SM00409">
    <property type="entry name" value="IG"/>
    <property type="match status" value="1"/>
</dbReference>
<dbReference type="FunFam" id="2.60.40.10:FF:000013">
    <property type="entry name" value="cell adhesion molecule 1 isoform X1"/>
    <property type="match status" value="1"/>
</dbReference>
<evidence type="ECO:0000259" key="7">
    <source>
        <dbReference type="PROSITE" id="PS50835"/>
    </source>
</evidence>
<reference evidence="8" key="2">
    <citation type="submission" date="2025-09" db="UniProtKB">
        <authorList>
            <consortium name="Ensembl"/>
        </authorList>
    </citation>
    <scope>IDENTIFICATION</scope>
</reference>
<evidence type="ECO:0000256" key="2">
    <source>
        <dbReference type="ARBA" id="ARBA00022737"/>
    </source>
</evidence>
<keyword evidence="4" id="KW-0393">Immunoglobulin domain</keyword>
<keyword evidence="1 6" id="KW-0732">Signal</keyword>
<dbReference type="Ensembl" id="ENSSDUT00000029947.1">
    <property type="protein sequence ID" value="ENSSDUP00000029449.1"/>
    <property type="gene ID" value="ENSSDUG00000021221.1"/>
</dbReference>
<feature type="compositionally biased region" description="Polar residues" evidence="5">
    <location>
        <begin position="286"/>
        <end position="298"/>
    </location>
</feature>
<dbReference type="PANTHER" id="PTHR47118:SF1">
    <property type="entry name" value="CYTOTOXIC AND REGULATORY T-CELL MOLECULE"/>
    <property type="match status" value="1"/>
</dbReference>
<accession>A0A3B4VFK3</accession>
<dbReference type="AlphaFoldDB" id="A0A3B4VFK3"/>
<evidence type="ECO:0000256" key="1">
    <source>
        <dbReference type="ARBA" id="ARBA00022729"/>
    </source>
</evidence>
<dbReference type="GO" id="GO:0005102">
    <property type="term" value="F:signaling receptor binding"/>
    <property type="evidence" value="ECO:0007669"/>
    <property type="project" value="TreeGrafter"/>
</dbReference>
<evidence type="ECO:0000256" key="3">
    <source>
        <dbReference type="ARBA" id="ARBA00023157"/>
    </source>
</evidence>
<evidence type="ECO:0000256" key="6">
    <source>
        <dbReference type="SAM" id="SignalP"/>
    </source>
</evidence>
<dbReference type="PANTHER" id="PTHR47118">
    <property type="entry name" value="CYTOTOXIC AND REGULATORY T-CELL MOLECULE"/>
    <property type="match status" value="1"/>
</dbReference>
<dbReference type="InterPro" id="IPR013783">
    <property type="entry name" value="Ig-like_fold"/>
</dbReference>
<dbReference type="Gene3D" id="2.60.40.10">
    <property type="entry name" value="Immunoglobulins"/>
    <property type="match status" value="2"/>
</dbReference>
<keyword evidence="3" id="KW-1015">Disulfide bond</keyword>
<feature type="domain" description="Ig-like" evidence="7">
    <location>
        <begin position="14"/>
        <end position="111"/>
    </location>
</feature>
<organism evidence="8 9">
    <name type="scientific">Seriola dumerili</name>
    <name type="common">Greater amberjack</name>
    <name type="synonym">Caranx dumerili</name>
    <dbReference type="NCBI Taxonomy" id="41447"/>
    <lineage>
        <taxon>Eukaryota</taxon>
        <taxon>Metazoa</taxon>
        <taxon>Chordata</taxon>
        <taxon>Craniata</taxon>
        <taxon>Vertebrata</taxon>
        <taxon>Euteleostomi</taxon>
        <taxon>Actinopterygii</taxon>
        <taxon>Neopterygii</taxon>
        <taxon>Teleostei</taxon>
        <taxon>Neoteleostei</taxon>
        <taxon>Acanthomorphata</taxon>
        <taxon>Carangaria</taxon>
        <taxon>Carangiformes</taxon>
        <taxon>Carangidae</taxon>
        <taxon>Seriola</taxon>
    </lineage>
</organism>
<name>A0A3B4VFK3_SERDU</name>
<reference evidence="8" key="1">
    <citation type="submission" date="2025-08" db="UniProtKB">
        <authorList>
            <consortium name="Ensembl"/>
        </authorList>
    </citation>
    <scope>IDENTIFICATION</scope>
</reference>
<evidence type="ECO:0000256" key="4">
    <source>
        <dbReference type="ARBA" id="ARBA00023319"/>
    </source>
</evidence>
<dbReference type="InterPro" id="IPR013106">
    <property type="entry name" value="Ig_V-set"/>
</dbReference>
<feature type="chain" id="PRO_5017210702" description="Ig-like domain-containing protein" evidence="6">
    <location>
        <begin position="20"/>
        <end position="298"/>
    </location>
</feature>
<dbReference type="Pfam" id="PF07686">
    <property type="entry name" value="V-set"/>
    <property type="match status" value="1"/>
</dbReference>
<feature type="compositionally biased region" description="Polar residues" evidence="5">
    <location>
        <begin position="246"/>
        <end position="279"/>
    </location>
</feature>